<protein>
    <submittedName>
        <fullName evidence="6">Energy-coupling factor transporter transmembrane component T</fullName>
    </submittedName>
</protein>
<sequence>MLNISLVSAITRDTLFYFLIFVLSVYLLFQGMTKQMLKCLSVCLVAILLRKISNGNGFTVFIPDMFLFIITRTMATLMSTMPIVGMPPGEIVAVFKKMRAPQFISLPFIFMMRFFPTIRGEFREVFISMRLRNLISLKNPIKTLEYTFVPVMVRSTRIAEELAAASETRGISNPKGHTSRRKIEFLIKDYFLIGVSFFVTVALLILEKRC</sequence>
<dbReference type="Pfam" id="PF02361">
    <property type="entry name" value="CbiQ"/>
    <property type="match status" value="1"/>
</dbReference>
<evidence type="ECO:0000313" key="7">
    <source>
        <dbReference type="Proteomes" id="UP001222800"/>
    </source>
</evidence>
<dbReference type="CDD" id="cd16914">
    <property type="entry name" value="EcfT"/>
    <property type="match status" value="1"/>
</dbReference>
<evidence type="ECO:0000313" key="6">
    <source>
        <dbReference type="EMBL" id="WFD12347.1"/>
    </source>
</evidence>
<dbReference type="Proteomes" id="UP001222800">
    <property type="component" value="Chromosome"/>
</dbReference>
<feature type="transmembrane region" description="Helical" evidence="5">
    <location>
        <begin position="190"/>
        <end position="206"/>
    </location>
</feature>
<reference evidence="6 7" key="1">
    <citation type="submission" date="2023-03" db="EMBL/GenBank/DDBJ databases">
        <title>Complete genome sequence of Tepidibacter sp. SWIR-1, isolated from a deep-sea hydrothermal vent.</title>
        <authorList>
            <person name="Li X."/>
        </authorList>
    </citation>
    <scope>NUCLEOTIDE SEQUENCE [LARGE SCALE GENOMIC DNA]</scope>
    <source>
        <strain evidence="6 7">SWIR-1</strain>
    </source>
</reference>
<organism evidence="6 7">
    <name type="scientific">Tepidibacter hydrothermalis</name>
    <dbReference type="NCBI Taxonomy" id="3036126"/>
    <lineage>
        <taxon>Bacteria</taxon>
        <taxon>Bacillati</taxon>
        <taxon>Bacillota</taxon>
        <taxon>Clostridia</taxon>
        <taxon>Peptostreptococcales</taxon>
        <taxon>Peptostreptococcaceae</taxon>
        <taxon>Tepidibacter</taxon>
    </lineage>
</organism>
<evidence type="ECO:0000256" key="4">
    <source>
        <dbReference type="ARBA" id="ARBA00023136"/>
    </source>
</evidence>
<accession>A0ABY8EHB3</accession>
<name>A0ABY8EHB3_9FIRM</name>
<dbReference type="InterPro" id="IPR003339">
    <property type="entry name" value="ABC/ECF_trnsptr_transmembrane"/>
</dbReference>
<keyword evidence="7" id="KW-1185">Reference proteome</keyword>
<evidence type="ECO:0000256" key="5">
    <source>
        <dbReference type="SAM" id="Phobius"/>
    </source>
</evidence>
<gene>
    <name evidence="6" type="ORF">P4S50_07170</name>
</gene>
<feature type="transmembrane region" description="Helical" evidence="5">
    <location>
        <begin position="35"/>
        <end position="53"/>
    </location>
</feature>
<comment type="subcellular location">
    <subcellularLocation>
        <location evidence="1">Membrane</location>
        <topology evidence="1">Multi-pass membrane protein</topology>
    </subcellularLocation>
</comment>
<evidence type="ECO:0000256" key="1">
    <source>
        <dbReference type="ARBA" id="ARBA00004141"/>
    </source>
</evidence>
<dbReference type="EMBL" id="CP120733">
    <property type="protein sequence ID" value="WFD12347.1"/>
    <property type="molecule type" value="Genomic_DNA"/>
</dbReference>
<evidence type="ECO:0000256" key="2">
    <source>
        <dbReference type="ARBA" id="ARBA00022692"/>
    </source>
</evidence>
<feature type="transmembrane region" description="Helical" evidence="5">
    <location>
        <begin position="12"/>
        <end position="29"/>
    </location>
</feature>
<proteinExistence type="predicted"/>
<keyword evidence="2 5" id="KW-0812">Transmembrane</keyword>
<feature type="transmembrane region" description="Helical" evidence="5">
    <location>
        <begin position="65"/>
        <end position="84"/>
    </location>
</feature>
<evidence type="ECO:0000256" key="3">
    <source>
        <dbReference type="ARBA" id="ARBA00022989"/>
    </source>
</evidence>
<keyword evidence="3 5" id="KW-1133">Transmembrane helix</keyword>
<keyword evidence="4 5" id="KW-0472">Membrane</keyword>